<feature type="compositionally biased region" description="Basic residues" evidence="1">
    <location>
        <begin position="583"/>
        <end position="592"/>
    </location>
</feature>
<reference evidence="2 3" key="1">
    <citation type="submission" date="2024-08" db="EMBL/GenBank/DDBJ databases">
        <authorList>
            <person name="Cucini C."/>
            <person name="Frati F."/>
        </authorList>
    </citation>
    <scope>NUCLEOTIDE SEQUENCE [LARGE SCALE GENOMIC DNA]</scope>
</reference>
<evidence type="ECO:0008006" key="4">
    <source>
        <dbReference type="Google" id="ProtNLM"/>
    </source>
</evidence>
<feature type="compositionally biased region" description="Basic and acidic residues" evidence="1">
    <location>
        <begin position="514"/>
        <end position="526"/>
    </location>
</feature>
<protein>
    <recommendedName>
        <fullName evidence="4">BTB domain-containing protein</fullName>
    </recommendedName>
</protein>
<evidence type="ECO:0000313" key="2">
    <source>
        <dbReference type="EMBL" id="CAL8088603.1"/>
    </source>
</evidence>
<name>A0ABP1Q451_9HEXA</name>
<dbReference type="Proteomes" id="UP001642540">
    <property type="component" value="Unassembled WGS sequence"/>
</dbReference>
<keyword evidence="3" id="KW-1185">Reference proteome</keyword>
<evidence type="ECO:0000256" key="1">
    <source>
        <dbReference type="SAM" id="MobiDB-lite"/>
    </source>
</evidence>
<feature type="region of interest" description="Disordered" evidence="1">
    <location>
        <begin position="514"/>
        <end position="614"/>
    </location>
</feature>
<accession>A0ABP1Q451</accession>
<gene>
    <name evidence="2" type="ORF">ODALV1_LOCUS7106</name>
</gene>
<sequence>MEERNPISWEPDLMMKNNGTCTIYSTEERTFESHGDWLLENAFMSLKTELYGCFLLVGGTGEPVGIHKTVLLRFSKLIADLYEDNPLMITISVDFATEHILKKFVQMLYGITVFSDQEQLQQIQTVFKQLDIPYSESSFDIFKQQDLFVPDNIGNETPQLVIDVDEEGSANGMTHQNPMPSPPDSLHPDQLIANDNSHEYSNDQVLGMDNLITPVFGTHLYHTHEHGSDEHPEQFIPENENDVELQNFDNQDDASNPIDLDLNVEGSEQVVPTTMKEQFEVGSNQQELELENTLNNTELQSVNDSNEQVAVDETEESNEMEINESEIPIKNVSTCVDRLEKGEEPAVVVTKLMTVSEYIEKQKEFDDDTKPMPVYNDEDVKEMIKNGSISISKLENDLLNGKLAGMPTLKPCGEAPVSEQNTPSPVADSDLSGIPILERQTTETTENDSVSPVTRVTLNPEQPEAPKRKRKYETEEICVASEAGRKAELAIVVPIVHLYVDDDGKHTPIDAQENVKKIKNQSHGDDITPPLSGTTRTTHKSLKGKRSKAVEEVMNKPKRSRGADEPSTSSSETCENKPEAASKRGRPRKRLPTTKPDAQIENEPKPTTSANIQI</sequence>
<comment type="caution">
    <text evidence="2">The sequence shown here is derived from an EMBL/GenBank/DDBJ whole genome shotgun (WGS) entry which is preliminary data.</text>
</comment>
<proteinExistence type="predicted"/>
<feature type="compositionally biased region" description="Polar residues" evidence="1">
    <location>
        <begin position="605"/>
        <end position="614"/>
    </location>
</feature>
<dbReference type="EMBL" id="CAXLJM020000023">
    <property type="protein sequence ID" value="CAL8088603.1"/>
    <property type="molecule type" value="Genomic_DNA"/>
</dbReference>
<organism evidence="2 3">
    <name type="scientific">Orchesella dallaii</name>
    <dbReference type="NCBI Taxonomy" id="48710"/>
    <lineage>
        <taxon>Eukaryota</taxon>
        <taxon>Metazoa</taxon>
        <taxon>Ecdysozoa</taxon>
        <taxon>Arthropoda</taxon>
        <taxon>Hexapoda</taxon>
        <taxon>Collembola</taxon>
        <taxon>Entomobryomorpha</taxon>
        <taxon>Entomobryoidea</taxon>
        <taxon>Orchesellidae</taxon>
        <taxon>Orchesellinae</taxon>
        <taxon>Orchesella</taxon>
    </lineage>
</organism>
<evidence type="ECO:0000313" key="3">
    <source>
        <dbReference type="Proteomes" id="UP001642540"/>
    </source>
</evidence>
<feature type="compositionally biased region" description="Basic residues" evidence="1">
    <location>
        <begin position="537"/>
        <end position="547"/>
    </location>
</feature>